<name>A0ABR9MQN3_9PROT</name>
<keyword evidence="3" id="KW-1185">Reference proteome</keyword>
<dbReference type="InterPro" id="IPR057087">
    <property type="entry name" value="Gp12-like"/>
</dbReference>
<feature type="domain" description="Phage neck terminator protein gp12-like" evidence="1">
    <location>
        <begin position="24"/>
        <end position="163"/>
    </location>
</feature>
<comment type="caution">
    <text evidence="2">The sequence shown here is derived from an EMBL/GenBank/DDBJ whole genome shotgun (WGS) entry which is preliminary data.</text>
</comment>
<protein>
    <recommendedName>
        <fullName evidence="1">Phage neck terminator protein gp12-like domain-containing protein</fullName>
    </recommendedName>
</protein>
<accession>A0ABR9MQN3</accession>
<organism evidence="2 3">
    <name type="scientific">Bombella apis</name>
    <dbReference type="NCBI Taxonomy" id="1785988"/>
    <lineage>
        <taxon>Bacteria</taxon>
        <taxon>Pseudomonadati</taxon>
        <taxon>Pseudomonadota</taxon>
        <taxon>Alphaproteobacteria</taxon>
        <taxon>Acetobacterales</taxon>
        <taxon>Acetobacteraceae</taxon>
        <taxon>Bombella</taxon>
    </lineage>
</organism>
<dbReference type="Proteomes" id="UP000599085">
    <property type="component" value="Unassembled WGS sequence"/>
</dbReference>
<sequence length="193" mass="21330">MVPPDRHPPDSMPAEFQLTPTDSTVMQMLGDWLKAEILPEGWGLFQGQQNRLPMPSGSHLVMQPTTRRPLATNSHDHDEEGVTISQPMELSIRLTARGPESLTVLGGVSTLWRDRRTVAWFRHRRPDIAPIDTGPLTQQDFTSAEQQYEASATLTLRLVIMTTLKRPAETATALGMASMVEATLATPLPSADH</sequence>
<evidence type="ECO:0000313" key="2">
    <source>
        <dbReference type="EMBL" id="MBE1724191.1"/>
    </source>
</evidence>
<evidence type="ECO:0000259" key="1">
    <source>
        <dbReference type="Pfam" id="PF23961"/>
    </source>
</evidence>
<evidence type="ECO:0000313" key="3">
    <source>
        <dbReference type="Proteomes" id="UP000599085"/>
    </source>
</evidence>
<proteinExistence type="predicted"/>
<dbReference type="Pfam" id="PF23961">
    <property type="entry name" value="Phage_tail_terminator_9"/>
    <property type="match status" value="1"/>
</dbReference>
<dbReference type="RefSeq" id="WP_192848602.1">
    <property type="nucleotide sequence ID" value="NZ_JADAQV010000003.1"/>
</dbReference>
<dbReference type="EMBL" id="JADAQV010000003">
    <property type="protein sequence ID" value="MBE1724191.1"/>
    <property type="molecule type" value="Genomic_DNA"/>
</dbReference>
<dbReference type="NCBIfam" id="NF047498">
    <property type="entry name" value="LIC_12616_fam"/>
    <property type="match status" value="1"/>
</dbReference>
<gene>
    <name evidence="2" type="ORF">IGM82_07200</name>
</gene>
<reference evidence="2 3" key="1">
    <citation type="submission" date="2020-09" db="EMBL/GenBank/DDBJ databases">
        <title>Bombella mellium and Bombella favum sp. nov., two novel species isolated from honey of Apis mellifera.</title>
        <authorList>
            <person name="Hilgarth M."/>
            <person name="Redwitz J."/>
            <person name="Ehrmann M.A."/>
            <person name="Vogel R.F."/>
            <person name="Jakob F."/>
        </authorList>
    </citation>
    <scope>NUCLEOTIDE SEQUENCE [LARGE SCALE GENOMIC DNA]</scope>
    <source>
        <strain evidence="2 3">MRM1</strain>
    </source>
</reference>